<dbReference type="AlphaFoldDB" id="A0A0C9UT36"/>
<protein>
    <recommendedName>
        <fullName evidence="3">Myb/SANT-like domain-containing protein</fullName>
    </recommendedName>
</protein>
<proteinExistence type="predicted"/>
<keyword evidence="2" id="KW-0732">Signal</keyword>
<evidence type="ECO:0000259" key="3">
    <source>
        <dbReference type="Pfam" id="PF12776"/>
    </source>
</evidence>
<evidence type="ECO:0000256" key="2">
    <source>
        <dbReference type="SAM" id="SignalP"/>
    </source>
</evidence>
<evidence type="ECO:0000313" key="5">
    <source>
        <dbReference type="Proteomes" id="UP000054279"/>
    </source>
</evidence>
<sequence length="346" mass="38624">MSLALPSTILVPLLRNLLHCSSGLPSNMGDTGEPSIYLNDTLSKPQEKKKTPYVTWSEAEDAKLVEVLLEEQANGQQAESGWKKAVWTKVIQPLHQELPDSSNKTADKAKTQFDRLKGKYKAVKGLRDQSGFGWDEGKQRVTAPESVWEPLIEAKSPLAKWKDKSFPLFEEMAKLCRDVIATGDHVFRTRTPAESSQGTQGSIGMDGSEWEEGRLNISDIEEVNSKPETPAVKKRPYRAISPEDSSRKKRNSRVSGANAIVTLADTIQKVSARFGSPEGDLESSPLRHTRAYQVTEEEEGLSNHELVTVMKVFQNSTTHADAYLAFKHKAARRLWLQSIMDEMSLE</sequence>
<accession>A0A0C9UT36</accession>
<name>A0A0C9UT36_SPHS4</name>
<dbReference type="HOGENOM" id="CLU_063793_1_0_1"/>
<dbReference type="InterPro" id="IPR024752">
    <property type="entry name" value="Myb/SANT-like_dom"/>
</dbReference>
<feature type="region of interest" description="Disordered" evidence="1">
    <location>
        <begin position="216"/>
        <end position="254"/>
    </location>
</feature>
<evidence type="ECO:0000256" key="1">
    <source>
        <dbReference type="SAM" id="MobiDB-lite"/>
    </source>
</evidence>
<dbReference type="Pfam" id="PF12776">
    <property type="entry name" value="Myb_DNA-bind_3"/>
    <property type="match status" value="1"/>
</dbReference>
<feature type="chain" id="PRO_5002204364" description="Myb/SANT-like domain-containing protein" evidence="2">
    <location>
        <begin position="24"/>
        <end position="346"/>
    </location>
</feature>
<feature type="domain" description="Myb/SANT-like" evidence="3">
    <location>
        <begin position="55"/>
        <end position="149"/>
    </location>
</feature>
<dbReference type="OrthoDB" id="76215at2759"/>
<organism evidence="4 5">
    <name type="scientific">Sphaerobolus stellatus (strain SS14)</name>
    <dbReference type="NCBI Taxonomy" id="990650"/>
    <lineage>
        <taxon>Eukaryota</taxon>
        <taxon>Fungi</taxon>
        <taxon>Dikarya</taxon>
        <taxon>Basidiomycota</taxon>
        <taxon>Agaricomycotina</taxon>
        <taxon>Agaricomycetes</taxon>
        <taxon>Phallomycetidae</taxon>
        <taxon>Geastrales</taxon>
        <taxon>Sphaerobolaceae</taxon>
        <taxon>Sphaerobolus</taxon>
    </lineage>
</organism>
<gene>
    <name evidence="4" type="ORF">M422DRAFT_270252</name>
</gene>
<dbReference type="PANTHER" id="PTHR46929">
    <property type="entry name" value="EXPRESSED PROTEIN"/>
    <property type="match status" value="1"/>
</dbReference>
<dbReference type="PANTHER" id="PTHR46929:SF3">
    <property type="entry name" value="MYB_SANT-LIKE DOMAIN-CONTAINING PROTEIN"/>
    <property type="match status" value="1"/>
</dbReference>
<evidence type="ECO:0000313" key="4">
    <source>
        <dbReference type="EMBL" id="KIJ28476.1"/>
    </source>
</evidence>
<feature type="signal peptide" evidence="2">
    <location>
        <begin position="1"/>
        <end position="23"/>
    </location>
</feature>
<keyword evidence="5" id="KW-1185">Reference proteome</keyword>
<reference evidence="4 5" key="1">
    <citation type="submission" date="2014-06" db="EMBL/GenBank/DDBJ databases">
        <title>Evolutionary Origins and Diversification of the Mycorrhizal Mutualists.</title>
        <authorList>
            <consortium name="DOE Joint Genome Institute"/>
            <consortium name="Mycorrhizal Genomics Consortium"/>
            <person name="Kohler A."/>
            <person name="Kuo A."/>
            <person name="Nagy L.G."/>
            <person name="Floudas D."/>
            <person name="Copeland A."/>
            <person name="Barry K.W."/>
            <person name="Cichocki N."/>
            <person name="Veneault-Fourrey C."/>
            <person name="LaButti K."/>
            <person name="Lindquist E.A."/>
            <person name="Lipzen A."/>
            <person name="Lundell T."/>
            <person name="Morin E."/>
            <person name="Murat C."/>
            <person name="Riley R."/>
            <person name="Ohm R."/>
            <person name="Sun H."/>
            <person name="Tunlid A."/>
            <person name="Henrissat B."/>
            <person name="Grigoriev I.V."/>
            <person name="Hibbett D.S."/>
            <person name="Martin F."/>
        </authorList>
    </citation>
    <scope>NUCLEOTIDE SEQUENCE [LARGE SCALE GENOMIC DNA]</scope>
    <source>
        <strain evidence="4 5">SS14</strain>
    </source>
</reference>
<dbReference type="EMBL" id="KN837305">
    <property type="protein sequence ID" value="KIJ28476.1"/>
    <property type="molecule type" value="Genomic_DNA"/>
</dbReference>
<dbReference type="Proteomes" id="UP000054279">
    <property type="component" value="Unassembled WGS sequence"/>
</dbReference>